<keyword evidence="1" id="KW-0472">Membrane</keyword>
<reference evidence="3 4" key="1">
    <citation type="submission" date="2019-07" db="EMBL/GenBank/DDBJ databases">
        <title>Reinekea sp. strain SSH23 genome sequencing and assembly.</title>
        <authorList>
            <person name="Kim I."/>
        </authorList>
    </citation>
    <scope>NUCLEOTIDE SEQUENCE [LARGE SCALE GENOMIC DNA]</scope>
    <source>
        <strain evidence="3 4">SSH23</strain>
    </source>
</reference>
<name>A0A5C8Z1U1_9GAMM</name>
<evidence type="ECO:0000259" key="2">
    <source>
        <dbReference type="Pfam" id="PF14341"/>
    </source>
</evidence>
<gene>
    <name evidence="3" type="ORF">FME95_13435</name>
</gene>
<evidence type="ECO:0000256" key="1">
    <source>
        <dbReference type="SAM" id="Phobius"/>
    </source>
</evidence>
<evidence type="ECO:0000313" key="4">
    <source>
        <dbReference type="Proteomes" id="UP000321764"/>
    </source>
</evidence>
<keyword evidence="1" id="KW-0812">Transmembrane</keyword>
<evidence type="ECO:0000313" key="3">
    <source>
        <dbReference type="EMBL" id="TXR51517.1"/>
    </source>
</evidence>
<feature type="domain" description="Type 4 fimbrial biogenesis protein PilX N-terminal" evidence="2">
    <location>
        <begin position="45"/>
        <end position="94"/>
    </location>
</feature>
<dbReference type="InterPro" id="IPR025746">
    <property type="entry name" value="PilX_N_dom"/>
</dbReference>
<feature type="transmembrane region" description="Helical" evidence="1">
    <location>
        <begin position="46"/>
        <end position="67"/>
    </location>
</feature>
<keyword evidence="1" id="KW-1133">Transmembrane helix</keyword>
<protein>
    <recommendedName>
        <fullName evidence="2">Type 4 fimbrial biogenesis protein PilX N-terminal domain-containing protein</fullName>
    </recommendedName>
</protein>
<keyword evidence="4" id="KW-1185">Reference proteome</keyword>
<dbReference type="Pfam" id="PF14341">
    <property type="entry name" value="PilX_N"/>
    <property type="match status" value="1"/>
</dbReference>
<comment type="caution">
    <text evidence="3">The sequence shown here is derived from an EMBL/GenBank/DDBJ whole genome shotgun (WGS) entry which is preliminary data.</text>
</comment>
<dbReference type="AlphaFoldDB" id="A0A5C8Z1U1"/>
<dbReference type="EMBL" id="VKAD01000003">
    <property type="protein sequence ID" value="TXR51517.1"/>
    <property type="molecule type" value="Genomic_DNA"/>
</dbReference>
<organism evidence="3 4">
    <name type="scientific">Reinekea thalattae</name>
    <dbReference type="NCBI Taxonomy" id="2593301"/>
    <lineage>
        <taxon>Bacteria</taxon>
        <taxon>Pseudomonadati</taxon>
        <taxon>Pseudomonadota</taxon>
        <taxon>Gammaproteobacteria</taxon>
        <taxon>Oceanospirillales</taxon>
        <taxon>Saccharospirillaceae</taxon>
        <taxon>Reinekea</taxon>
    </lineage>
</organism>
<proteinExistence type="predicted"/>
<accession>A0A5C8Z1U1</accession>
<sequence length="230" mass="25948">MFAGAALRCVRYSLSRGISNHSCTHSSRQILNCRRPLKSLPRYQGGAVLVFTLLVLLVLALSAIKLIQAAALEERLTSYLIDKHRTLQVAESALSFAEQVVSDWPDYSIETGSQGVDGAFYQLQNKAYRLYSLNAGEHRWWLDENVWQSHGTLYDDEVIDRNDVLTVYYIIEEYGVINDVSGFIVVYRISVRVSAVDQNSLMVQSLFATNKLPIAGVSSPSLGRWLWRQL</sequence>
<dbReference type="Proteomes" id="UP000321764">
    <property type="component" value="Unassembled WGS sequence"/>
</dbReference>